<dbReference type="SUPFAM" id="SSF51735">
    <property type="entry name" value="NAD(P)-binding Rossmann-fold domains"/>
    <property type="match status" value="1"/>
</dbReference>
<feature type="domain" description="NAD-glutamate dehydrogenase ACT3" evidence="6">
    <location>
        <begin position="543"/>
        <end position="601"/>
    </location>
</feature>
<feature type="domain" description="NAD-glutamate dehydrogenase ACT2" evidence="5">
    <location>
        <begin position="393"/>
        <end position="479"/>
    </location>
</feature>
<dbReference type="Gene3D" id="3.40.50.720">
    <property type="entry name" value="NAD(P)-binding Rossmann-like Domain"/>
    <property type="match status" value="1"/>
</dbReference>
<feature type="domain" description="NAD-glutamate dehydrogenase catalytic" evidence="2">
    <location>
        <begin position="706"/>
        <end position="1196"/>
    </location>
</feature>
<evidence type="ECO:0000259" key="2">
    <source>
        <dbReference type="Pfam" id="PF05088"/>
    </source>
</evidence>
<reference evidence="8" key="1">
    <citation type="journal article" date="2019" name="Int. J. Syst. Evol. Microbiol.">
        <title>The Global Catalogue of Microorganisms (GCM) 10K type strain sequencing project: providing services to taxonomists for standard genome sequencing and annotation.</title>
        <authorList>
            <consortium name="The Broad Institute Genomics Platform"/>
            <consortium name="The Broad Institute Genome Sequencing Center for Infectious Disease"/>
            <person name="Wu L."/>
            <person name="Ma J."/>
        </authorList>
    </citation>
    <scope>NUCLEOTIDE SEQUENCE [LARGE SCALE GENOMIC DNA]</scope>
    <source>
        <strain evidence="8">JCM 16673</strain>
    </source>
</reference>
<dbReference type="EMBL" id="BAAAZE010000013">
    <property type="protein sequence ID" value="GAA4030641.1"/>
    <property type="molecule type" value="Genomic_DNA"/>
</dbReference>
<organism evidence="7 8">
    <name type="scientific">Actimicrobium antarcticum</name>
    <dbReference type="NCBI Taxonomy" id="1051899"/>
    <lineage>
        <taxon>Bacteria</taxon>
        <taxon>Pseudomonadati</taxon>
        <taxon>Pseudomonadota</taxon>
        <taxon>Betaproteobacteria</taxon>
        <taxon>Burkholderiales</taxon>
        <taxon>Oxalobacteraceae</taxon>
        <taxon>Actimicrobium</taxon>
    </lineage>
</organism>
<evidence type="ECO:0000259" key="4">
    <source>
        <dbReference type="Pfam" id="PF21075"/>
    </source>
</evidence>
<dbReference type="Pfam" id="PF21077">
    <property type="entry name" value="GDH_ACT3"/>
    <property type="match status" value="1"/>
</dbReference>
<dbReference type="Pfam" id="PF05088">
    <property type="entry name" value="Bac_GDH_CD"/>
    <property type="match status" value="1"/>
</dbReference>
<feature type="domain" description="NAD-specific glutamate dehydrogenase C-terminal" evidence="3">
    <location>
        <begin position="1244"/>
        <end position="1397"/>
    </location>
</feature>
<feature type="domain" description="NAD-glutamate dehydrogenase N-terminal ACT1" evidence="4">
    <location>
        <begin position="34"/>
        <end position="167"/>
    </location>
</feature>
<keyword evidence="1" id="KW-0560">Oxidoreductase</keyword>
<dbReference type="InterPro" id="IPR049059">
    <property type="entry name" value="NAD_Glu_DH_HM1"/>
</dbReference>
<evidence type="ECO:0000259" key="5">
    <source>
        <dbReference type="Pfam" id="PF21076"/>
    </source>
</evidence>
<accession>A0ABP7TSK2</accession>
<dbReference type="InterPro" id="IPR024727">
    <property type="entry name" value="NAD_Glu_DH_N_ACT1"/>
</dbReference>
<proteinExistence type="predicted"/>
<dbReference type="InterPro" id="IPR046346">
    <property type="entry name" value="Aminoacid_DH-like_N_sf"/>
</dbReference>
<evidence type="ECO:0000259" key="6">
    <source>
        <dbReference type="Pfam" id="PF21077"/>
    </source>
</evidence>
<evidence type="ECO:0000259" key="3">
    <source>
        <dbReference type="Pfam" id="PF21074"/>
    </source>
</evidence>
<dbReference type="InterPro" id="IPR049056">
    <property type="entry name" value="NAD_Glu_DH_HM3"/>
</dbReference>
<dbReference type="Pfam" id="PF21076">
    <property type="entry name" value="GDH_ACT2"/>
    <property type="match status" value="1"/>
</dbReference>
<dbReference type="PIRSF" id="PIRSF036761">
    <property type="entry name" value="GDH_Mll4104"/>
    <property type="match status" value="1"/>
</dbReference>
<dbReference type="Pfam" id="PF21078">
    <property type="entry name" value="GDH_HM3"/>
    <property type="match status" value="1"/>
</dbReference>
<dbReference type="SUPFAM" id="SSF53223">
    <property type="entry name" value="Aminoacid dehydrogenase-like, N-terminal domain"/>
    <property type="match status" value="1"/>
</dbReference>
<dbReference type="InterPro" id="IPR049064">
    <property type="entry name" value="NAD_Glu_DH_ACT3"/>
</dbReference>
<name>A0ABP7TSK2_9BURK</name>
<gene>
    <name evidence="7" type="ORF">GCM10022212_31260</name>
</gene>
<dbReference type="Pfam" id="PF21074">
    <property type="entry name" value="GDH_C"/>
    <property type="match status" value="1"/>
</dbReference>
<evidence type="ECO:0000313" key="8">
    <source>
        <dbReference type="Proteomes" id="UP001501353"/>
    </source>
</evidence>
<dbReference type="InterPro" id="IPR049062">
    <property type="entry name" value="NAD_Glu_DH_ACT2"/>
</dbReference>
<dbReference type="InterPro" id="IPR007780">
    <property type="entry name" value="NAD_Glu_DH_bac"/>
</dbReference>
<dbReference type="InterPro" id="IPR028971">
    <property type="entry name" value="NAD-GDH_cat"/>
</dbReference>
<dbReference type="Pfam" id="PF21073">
    <property type="entry name" value="GDH_HM1"/>
    <property type="match status" value="1"/>
</dbReference>
<dbReference type="InterPro" id="IPR036291">
    <property type="entry name" value="NAD(P)-bd_dom_sf"/>
</dbReference>
<sequence>MKEMSQDLRTQTLELVLADAGAARSTPVAALIDVWLTSLNEEDLDGLTPQSLASALWQAFTGAAQRSTDGCQIEAVDYNEDLGGKATALLVLNADMPYLVDSIVMALRKQGVGSRAVLNTVLSVLRDADGRIISALPTRSGTNPLESYVLCLLSDALDTATLAALIARIRMAAGDAASVQRDAAMLETRMTGVSALAAANGTEEGREVAAFIEWARDGGFEPFGYAYYRASPGERELVRDVSSRSGVLRNLSHPVYDTCLAGIPGEFDTLAARNDTLSVVKADVESTLHRELHLDFIGVRDVDTKGNLQGEHCFIGLFTRAAAATALGRLPFARGRIQQVLTLAGVRQHGFRAEKFLEILESLPRTEALEADPAWLAVLCNNVVSLYKQPRTKVFARRDVYNRHLNVIVYLPRERFSAAIVKTISQTLKSVSGATDVRAETQVSDGPLARIYLIATAARANLDLDTVIRQPLVDAVEGWHTSFDRLVDSTADATVRSDLHKLRGALSVNYVAATVAPVAYRDMLNLQRAASAAPVTVRIDVAGGVSIRLFSINSVPSLSMILPALHNAGVEIEREHTYKIPVTDGPDYFITSLSVDPLSAAKLAQPQVAAAAQELFEALFNDQAEDGRMNGLAIEAGLRLREVQVIRAYASYWRQAGCRFSLRYIADCLRKQPGHVRTLIESFQSRFDPKLDPAQRAAGTAALSALRANLLDVNHADTEDILRSIADLMLATLRTSYFQGGRVGGTLLLKFDASALSLLPEPRPYREIFVFARRFEGVHLRGGPVARGGLRWSDRMEDYRTEVMGLVKAQMVKNAVIVPAGAKGGFVCKMMPKDAARDVIAAEGEAVYRLFIAGLLDLTDNRVQGVIVPPADTVCYDNADPYLVVAADKGTATFSDIANGIAVQRGFWLGDAFASGGSNGYDHKKLGITAKGAWEAVKRHFYELGHDLNTTPITMVGVGDMSGDVFGNGVLLSRQLKLVAAFDHRHIFIDPTPDVTTSFAERQRLFALPRSSWEDYDKALISAGGGVWPRSARSINLSPEARAALGIEATSLAPEELLHQILLAPVDLFYNGGIGTYIKASTETHAQVKDRANDAIRVNGNALRCKVVAEGGNLGATQTGRIEFAIAGGAIFTDAIDNSAGVDCSDHEVNVKIWLDTEVNAGTLTAARRNEVLTDITFDIERLVLRDNTLQTHLLTRETQAQSDVTVQNAYAELIVELEQEGVLSRELEQLPSAVELVRRQSIGQGLTAPELAVVIANVKNRYKALLARSALVNESWAATLLTPYFPAPLVATRDALAHPLANAILATVLANEVVNRCGPLQVAMLARQHHVSETDVVCAWAQAWAALSLAPLFDTLDAHALTVPVAISKAVDRRTRALQQAVTSGVLSIPEAQRRSAGSMDELTCLFADTAAARTLTPGDAITLGGDSNLPTDFVAAVAAVDALEGMADFLFAALLVHRPEGMSLPVLLQAGMELRRQSGIDLLERALMQASVGPAQEALRGHALQALRRTQQRLLGHVLPQLGAHGEQAISSTLVQLDLAPVLVEASLDNVVLQVWAMADAVAVAA</sequence>
<dbReference type="PANTHER" id="PTHR43403:SF1">
    <property type="entry name" value="NAD-SPECIFIC GLUTAMATE DEHYDROGENASE"/>
    <property type="match status" value="1"/>
</dbReference>
<protein>
    <submittedName>
        <fullName evidence="7">NAD-glutamate dehydrogenase</fullName>
    </submittedName>
</protein>
<evidence type="ECO:0000313" key="7">
    <source>
        <dbReference type="EMBL" id="GAA4030641.1"/>
    </source>
</evidence>
<evidence type="ECO:0000256" key="1">
    <source>
        <dbReference type="ARBA" id="ARBA00023002"/>
    </source>
</evidence>
<keyword evidence="8" id="KW-1185">Reference proteome</keyword>
<dbReference type="PANTHER" id="PTHR43403">
    <property type="entry name" value="NAD-SPECIFIC GLUTAMATE DEHYDROGENASE"/>
    <property type="match status" value="1"/>
</dbReference>
<dbReference type="Pfam" id="PF21075">
    <property type="entry name" value="GDH_ACT1"/>
    <property type="match status" value="1"/>
</dbReference>
<dbReference type="RefSeq" id="WP_344764648.1">
    <property type="nucleotide sequence ID" value="NZ_BAAAZE010000013.1"/>
</dbReference>
<dbReference type="InterPro" id="IPR048381">
    <property type="entry name" value="GDH_C"/>
</dbReference>
<comment type="caution">
    <text evidence="7">The sequence shown here is derived from an EMBL/GenBank/DDBJ whole genome shotgun (WGS) entry which is preliminary data.</text>
</comment>
<dbReference type="Proteomes" id="UP001501353">
    <property type="component" value="Unassembled WGS sequence"/>
</dbReference>